<reference evidence="2 3" key="1">
    <citation type="submission" date="2018-08" db="EMBL/GenBank/DDBJ databases">
        <title>Henriciella mobilis sp. nov., isolated from seawater.</title>
        <authorList>
            <person name="Cheng H."/>
            <person name="Wu Y.-H."/>
            <person name="Xu X.-W."/>
            <person name="Guo L.-L."/>
        </authorList>
    </citation>
    <scope>NUCLEOTIDE SEQUENCE [LARGE SCALE GENOMIC DNA]</scope>
    <source>
        <strain evidence="2 3">JN25</strain>
    </source>
</reference>
<comment type="caution">
    <text evidence="2">The sequence shown here is derived from an EMBL/GenBank/DDBJ whole genome shotgun (WGS) entry which is preliminary data.</text>
</comment>
<evidence type="ECO:0000313" key="3">
    <source>
        <dbReference type="Proteomes" id="UP000266385"/>
    </source>
</evidence>
<dbReference type="InterPro" id="IPR006311">
    <property type="entry name" value="TAT_signal"/>
</dbReference>
<dbReference type="PROSITE" id="PS51318">
    <property type="entry name" value="TAT"/>
    <property type="match status" value="1"/>
</dbReference>
<name>A0A399R5N0_9PROT</name>
<accession>A0A399R5N0</accession>
<evidence type="ECO:0000313" key="2">
    <source>
        <dbReference type="EMBL" id="RIJ26936.1"/>
    </source>
</evidence>
<feature type="domain" description="Ig-like SoxY" evidence="1">
    <location>
        <begin position="45"/>
        <end position="154"/>
    </location>
</feature>
<dbReference type="InterPro" id="IPR038162">
    <property type="entry name" value="SoxY_sf"/>
</dbReference>
<dbReference type="Pfam" id="PF13501">
    <property type="entry name" value="SoxY"/>
    <property type="match status" value="1"/>
</dbReference>
<dbReference type="NCBIfam" id="TIGR04487">
    <property type="entry name" value="SoxY_para_1"/>
    <property type="match status" value="1"/>
</dbReference>
<dbReference type="PIRSF" id="PIRSF010312">
    <property type="entry name" value="Sulphur_oxidation_SoxY"/>
    <property type="match status" value="1"/>
</dbReference>
<dbReference type="InterPro" id="IPR016568">
    <property type="entry name" value="Sulphur_oxidation_SoxY"/>
</dbReference>
<protein>
    <submittedName>
        <fullName evidence="2">SoxY-related AACIE arm protein</fullName>
    </submittedName>
</protein>
<keyword evidence="3" id="KW-1185">Reference proteome</keyword>
<proteinExistence type="predicted"/>
<dbReference type="EMBL" id="QWFX01000016">
    <property type="protein sequence ID" value="RIJ26936.1"/>
    <property type="molecule type" value="Genomic_DNA"/>
</dbReference>
<dbReference type="AlphaFoldDB" id="A0A399R5N0"/>
<dbReference type="OrthoDB" id="9804570at2"/>
<dbReference type="InterPro" id="IPR032711">
    <property type="entry name" value="SoxY"/>
</dbReference>
<evidence type="ECO:0000259" key="1">
    <source>
        <dbReference type="Pfam" id="PF13501"/>
    </source>
</evidence>
<dbReference type="Gene3D" id="2.60.40.2470">
    <property type="entry name" value="SoxY domain"/>
    <property type="match status" value="1"/>
</dbReference>
<dbReference type="Proteomes" id="UP000266385">
    <property type="component" value="Unassembled WGS sequence"/>
</dbReference>
<organism evidence="2 3">
    <name type="scientific">Henriciella mobilis</name>
    <dbReference type="NCBI Taxonomy" id="2305467"/>
    <lineage>
        <taxon>Bacteria</taxon>
        <taxon>Pseudomonadati</taxon>
        <taxon>Pseudomonadota</taxon>
        <taxon>Alphaproteobacteria</taxon>
        <taxon>Hyphomonadales</taxon>
        <taxon>Hyphomonadaceae</taxon>
        <taxon>Henriciella</taxon>
    </lineage>
</organism>
<dbReference type="InterPro" id="IPR030997">
    <property type="entry name" value="SoxY_para_1"/>
</dbReference>
<dbReference type="RefSeq" id="WP_119377829.1">
    <property type="nucleotide sequence ID" value="NZ_QWFX01000016.1"/>
</dbReference>
<sequence length="157" mass="16476">MKNDRTDEFTLSRRLVLTGLGAGMLSSALPFAALGEPEDADAAIRDIFGDGALKEGKVTVKLPPIAENGNSVAITVSVDSPMTEDNHVRRMAIISPRNPIAEIAVFELGPRAGKAEVSTRIRMAGTQRIRAVAEMSDGSLWVGSASTVVTLAACVIG</sequence>
<gene>
    <name evidence="2" type="ORF">D1223_18595</name>
</gene>